<evidence type="ECO:0000313" key="1">
    <source>
        <dbReference type="EMBL" id="CAC5418192.1"/>
    </source>
</evidence>
<organism evidence="1 2">
    <name type="scientific">Mytilus coruscus</name>
    <name type="common">Sea mussel</name>
    <dbReference type="NCBI Taxonomy" id="42192"/>
    <lineage>
        <taxon>Eukaryota</taxon>
        <taxon>Metazoa</taxon>
        <taxon>Spiralia</taxon>
        <taxon>Lophotrochozoa</taxon>
        <taxon>Mollusca</taxon>
        <taxon>Bivalvia</taxon>
        <taxon>Autobranchia</taxon>
        <taxon>Pteriomorphia</taxon>
        <taxon>Mytilida</taxon>
        <taxon>Mytiloidea</taxon>
        <taxon>Mytilidae</taxon>
        <taxon>Mytilinae</taxon>
        <taxon>Mytilus</taxon>
    </lineage>
</organism>
<dbReference type="Gene3D" id="2.120.10.30">
    <property type="entry name" value="TolB, C-terminal domain"/>
    <property type="match status" value="1"/>
</dbReference>
<name>A0A6J8EET3_MYTCO</name>
<dbReference type="AlphaFoldDB" id="A0A6J8EET3"/>
<sequence length="295" mass="33489">MQTLASTTQKCKSKCSNFLQQFNIQEEKLIKLKDQVLQMKEFASDQQVFLGTRQIDKLVMSEIESVKASTDSVNDYKFNLVLNSDIQKLSNGVVKEFGKIQVTEHITNLDIKELKIEQAQMQQSVLPRSIIADVELKLVTKLKIKNKVELCLTDCAILSNGHLLFANYTTSIRQYILEYSEEGNFIGRIKVSASPHSITVLDSDTIVISYGYNRFFEIFNYRNSRIEKRIDTGGPCCGLSQSNGKIYVIYNKVGVFDITGKKERTLDAETDEHIFASKHNSSVQTIQLALYVVMI</sequence>
<reference evidence="1 2" key="1">
    <citation type="submission" date="2020-06" db="EMBL/GenBank/DDBJ databases">
        <authorList>
            <person name="Li R."/>
            <person name="Bekaert M."/>
        </authorList>
    </citation>
    <scope>NUCLEOTIDE SEQUENCE [LARGE SCALE GENOMIC DNA]</scope>
    <source>
        <strain evidence="2">wild</strain>
    </source>
</reference>
<dbReference type="EMBL" id="CACVKT020008884">
    <property type="protein sequence ID" value="CAC5418192.1"/>
    <property type="molecule type" value="Genomic_DNA"/>
</dbReference>
<proteinExistence type="predicted"/>
<dbReference type="InterPro" id="IPR011044">
    <property type="entry name" value="Quino_amine_DH_bsu"/>
</dbReference>
<dbReference type="Proteomes" id="UP000507470">
    <property type="component" value="Unassembled WGS sequence"/>
</dbReference>
<dbReference type="SUPFAM" id="SSF50969">
    <property type="entry name" value="YVTN repeat-like/Quinoprotein amine dehydrogenase"/>
    <property type="match status" value="1"/>
</dbReference>
<dbReference type="InterPro" id="IPR011042">
    <property type="entry name" value="6-blade_b-propeller_TolB-like"/>
</dbReference>
<dbReference type="OrthoDB" id="10409787at2759"/>
<keyword evidence="2" id="KW-1185">Reference proteome</keyword>
<evidence type="ECO:0000313" key="2">
    <source>
        <dbReference type="Proteomes" id="UP000507470"/>
    </source>
</evidence>
<protein>
    <submittedName>
        <fullName evidence="1">Uncharacterized protein</fullName>
    </submittedName>
</protein>
<gene>
    <name evidence="1" type="ORF">MCOR_50645</name>
</gene>
<accession>A0A6J8EET3</accession>